<gene>
    <name evidence="1" type="ORF">IFDJLNFL_4060</name>
    <name evidence="2" type="ORF">MTDSW087_04829</name>
</gene>
<reference evidence="1" key="2">
    <citation type="journal article" date="2021" name="Front. Microbiol.">
        <title>Comprehensive Comparative Genomics and Phenotyping of Methylobacterium Species.</title>
        <authorList>
            <person name="Alessa O."/>
            <person name="Ogura Y."/>
            <person name="Fujitani Y."/>
            <person name="Takami H."/>
            <person name="Hayashi T."/>
            <person name="Sahin N."/>
            <person name="Tani A."/>
        </authorList>
    </citation>
    <scope>NUCLEOTIDE SEQUENCE</scope>
    <source>
        <strain evidence="1">DSM 22415</strain>
    </source>
</reference>
<dbReference type="AlphaFoldDB" id="A0A564G521"/>
<protein>
    <recommendedName>
        <fullName evidence="5">Phage head-tail adapter protein</fullName>
    </recommendedName>
</protein>
<dbReference type="Proteomes" id="UP000401717">
    <property type="component" value="Unassembled WGS sequence"/>
</dbReference>
<evidence type="ECO:0000313" key="1">
    <source>
        <dbReference type="EMBL" id="GJD58145.1"/>
    </source>
</evidence>
<reference evidence="1" key="3">
    <citation type="submission" date="2021-08" db="EMBL/GenBank/DDBJ databases">
        <authorList>
            <person name="Tani A."/>
            <person name="Ola A."/>
            <person name="Ogura Y."/>
            <person name="Katsura K."/>
            <person name="Hayashi T."/>
        </authorList>
    </citation>
    <scope>NUCLEOTIDE SEQUENCE</scope>
    <source>
        <strain evidence="1">DSM 22415</strain>
    </source>
</reference>
<proteinExistence type="predicted"/>
<keyword evidence="4" id="KW-1185">Reference proteome</keyword>
<organism evidence="2 3">
    <name type="scientific">Methylobacterium dankookense</name>
    <dbReference type="NCBI Taxonomy" id="560405"/>
    <lineage>
        <taxon>Bacteria</taxon>
        <taxon>Pseudomonadati</taxon>
        <taxon>Pseudomonadota</taxon>
        <taxon>Alphaproteobacteria</taxon>
        <taxon>Hyphomicrobiales</taxon>
        <taxon>Methylobacteriaceae</taxon>
        <taxon>Methylobacterium</taxon>
    </lineage>
</organism>
<name>A0A564G521_9HYPH</name>
<reference evidence="2 3" key="1">
    <citation type="submission" date="2019-06" db="EMBL/GenBank/DDBJ databases">
        <authorList>
            <person name="Rodrigo-Torres L."/>
            <person name="Arahal R. D."/>
            <person name="Lucena T."/>
        </authorList>
    </citation>
    <scope>NUCLEOTIDE SEQUENCE [LARGE SCALE GENOMIC DNA]</scope>
    <source>
        <strain evidence="2 3">SW08-7</strain>
    </source>
</reference>
<dbReference type="OrthoDB" id="7997871at2"/>
<dbReference type="EMBL" id="CABFVH010000046">
    <property type="protein sequence ID" value="VUF15096.1"/>
    <property type="molecule type" value="Genomic_DNA"/>
</dbReference>
<sequence length="114" mass="12638">MPQAGDLRERVVFQSRAATDDGYGNTVTGAWTSRFERAAQFLMRPGSEAVTAARLEGQQPVTMIVRFDSQTCTITPAWRAIDKRTGVVYAIQAAADMERKRQWWTLVCLAGAAQ</sequence>
<evidence type="ECO:0000313" key="3">
    <source>
        <dbReference type="Proteomes" id="UP000401717"/>
    </source>
</evidence>
<evidence type="ECO:0000313" key="2">
    <source>
        <dbReference type="EMBL" id="VUF15096.1"/>
    </source>
</evidence>
<dbReference type="InterPro" id="IPR008767">
    <property type="entry name" value="Phage_SPP1_head-tail_adaptor"/>
</dbReference>
<evidence type="ECO:0000313" key="4">
    <source>
        <dbReference type="Proteomes" id="UP001055303"/>
    </source>
</evidence>
<dbReference type="Pfam" id="PF05521">
    <property type="entry name" value="Phage_HCP"/>
    <property type="match status" value="1"/>
</dbReference>
<dbReference type="Proteomes" id="UP001055303">
    <property type="component" value="Unassembled WGS sequence"/>
</dbReference>
<dbReference type="Gene3D" id="2.40.10.270">
    <property type="entry name" value="Bacteriophage SPP1 head-tail adaptor protein"/>
    <property type="match status" value="1"/>
</dbReference>
<dbReference type="RefSeq" id="WP_144767404.1">
    <property type="nucleotide sequence ID" value="NZ_BPQI01000133.1"/>
</dbReference>
<dbReference type="InterPro" id="IPR038666">
    <property type="entry name" value="SSP1_head-tail_sf"/>
</dbReference>
<accession>A0A564G521</accession>
<dbReference type="NCBIfam" id="TIGR01563">
    <property type="entry name" value="gp16_SPP1"/>
    <property type="match status" value="1"/>
</dbReference>
<dbReference type="EMBL" id="BPQI01000133">
    <property type="protein sequence ID" value="GJD58145.1"/>
    <property type="molecule type" value="Genomic_DNA"/>
</dbReference>
<evidence type="ECO:0008006" key="5">
    <source>
        <dbReference type="Google" id="ProtNLM"/>
    </source>
</evidence>